<protein>
    <recommendedName>
        <fullName evidence="4">DUF4382 domain-containing protein</fullName>
    </recommendedName>
</protein>
<reference evidence="2 3" key="1">
    <citation type="submission" date="2019-06" db="EMBL/GenBank/DDBJ databases">
        <title>Flavibacter putida gen. nov., sp. nov., a novel marine bacterium of the family Flavobacteriaceae isolated from coastal seawater.</title>
        <authorList>
            <person name="Feng X."/>
        </authorList>
    </citation>
    <scope>NUCLEOTIDE SEQUENCE [LARGE SCALE GENOMIC DNA]</scope>
    <source>
        <strain evidence="2 3">PLHSN227</strain>
    </source>
</reference>
<evidence type="ECO:0000256" key="1">
    <source>
        <dbReference type="SAM" id="SignalP"/>
    </source>
</evidence>
<proteinExistence type="predicted"/>
<name>A0A507ZW75_9FLAO</name>
<dbReference type="PROSITE" id="PS51257">
    <property type="entry name" value="PROKAR_LIPOPROTEIN"/>
    <property type="match status" value="1"/>
</dbReference>
<organism evidence="2 3">
    <name type="scientific">Haloflavibacter putidus</name>
    <dbReference type="NCBI Taxonomy" id="2576776"/>
    <lineage>
        <taxon>Bacteria</taxon>
        <taxon>Pseudomonadati</taxon>
        <taxon>Bacteroidota</taxon>
        <taxon>Flavobacteriia</taxon>
        <taxon>Flavobacteriales</taxon>
        <taxon>Flavobacteriaceae</taxon>
        <taxon>Haloflavibacter</taxon>
    </lineage>
</organism>
<accession>A0A507ZW75</accession>
<feature type="signal peptide" evidence="1">
    <location>
        <begin position="1"/>
        <end position="22"/>
    </location>
</feature>
<evidence type="ECO:0000313" key="3">
    <source>
        <dbReference type="Proteomes" id="UP000317169"/>
    </source>
</evidence>
<feature type="chain" id="PRO_5021428570" description="DUF4382 domain-containing protein" evidence="1">
    <location>
        <begin position="23"/>
        <end position="325"/>
    </location>
</feature>
<dbReference type="AlphaFoldDB" id="A0A507ZW75"/>
<dbReference type="Gene3D" id="2.60.120.380">
    <property type="match status" value="1"/>
</dbReference>
<dbReference type="OrthoDB" id="1090891at2"/>
<dbReference type="Proteomes" id="UP000317169">
    <property type="component" value="Unassembled WGS sequence"/>
</dbReference>
<evidence type="ECO:0000313" key="2">
    <source>
        <dbReference type="EMBL" id="TQD40514.1"/>
    </source>
</evidence>
<keyword evidence="1" id="KW-0732">Signal</keyword>
<comment type="caution">
    <text evidence="2">The sequence shown here is derived from an EMBL/GenBank/DDBJ whole genome shotgun (WGS) entry which is preliminary data.</text>
</comment>
<keyword evidence="3" id="KW-1185">Reference proteome</keyword>
<evidence type="ECO:0008006" key="4">
    <source>
        <dbReference type="Google" id="ProtNLM"/>
    </source>
</evidence>
<dbReference type="EMBL" id="VIAR01000001">
    <property type="protein sequence ID" value="TQD40514.1"/>
    <property type="molecule type" value="Genomic_DNA"/>
</dbReference>
<sequence length="325" mass="35226">MKNNLPKLGLLLLIGVFGACSSDDSNSEQQIDATVNDLFQVQNANLQHKEFPTATSDATLEIVSINTNVIPGGTSYATIQTSTPAQKIYVGAVEEAGYYEIQPENSAELDQNFILKINQLNEEESFTVRLAYLDENNQVSQTVYADLLVTNVGTGTLQVSLSFDNDKDVDLHLIEPDGEHIFYASMSSSNGGELDLDSNPGCSIDGINNENIFYPEDAELDAGTYSVYVDMYSNCDETIATNFVVSVYLDGVEITTSGNNPYSGNFPVGFPSNHGGSGIENDIAPVLTFDITEDPARAVSAAKKVFEPKPLTQSAKDKLEISNQR</sequence>
<dbReference type="RefSeq" id="WP_141420246.1">
    <property type="nucleotide sequence ID" value="NZ_VIAR01000001.1"/>
</dbReference>
<gene>
    <name evidence="2" type="ORF">FKR84_00625</name>
</gene>